<feature type="domain" description="N-acetyltransferase" evidence="1">
    <location>
        <begin position="23"/>
        <end position="189"/>
    </location>
</feature>
<keyword evidence="3" id="KW-1185">Reference proteome</keyword>
<proteinExistence type="predicted"/>
<organism evidence="2 3">
    <name type="scientific">Quadrisphaera granulorum</name>
    <dbReference type="NCBI Taxonomy" id="317664"/>
    <lineage>
        <taxon>Bacteria</taxon>
        <taxon>Bacillati</taxon>
        <taxon>Actinomycetota</taxon>
        <taxon>Actinomycetes</taxon>
        <taxon>Kineosporiales</taxon>
        <taxon>Kineosporiaceae</taxon>
        <taxon>Quadrisphaera</taxon>
    </lineage>
</organism>
<dbReference type="AlphaFoldDB" id="A0A316A367"/>
<protein>
    <submittedName>
        <fullName evidence="2">RimJ/RimL family protein N-acetyltransferase</fullName>
    </submittedName>
</protein>
<evidence type="ECO:0000313" key="2">
    <source>
        <dbReference type="EMBL" id="PWJ51154.1"/>
    </source>
</evidence>
<dbReference type="Gene3D" id="3.40.630.30">
    <property type="match status" value="1"/>
</dbReference>
<dbReference type="PANTHER" id="PTHR43415:SF3">
    <property type="entry name" value="GNAT-FAMILY ACETYLTRANSFERASE"/>
    <property type="match status" value="1"/>
</dbReference>
<evidence type="ECO:0000259" key="1">
    <source>
        <dbReference type="PROSITE" id="PS51186"/>
    </source>
</evidence>
<reference evidence="2 3" key="1">
    <citation type="submission" date="2018-03" db="EMBL/GenBank/DDBJ databases">
        <title>Genomic Encyclopedia of Archaeal and Bacterial Type Strains, Phase II (KMG-II): from individual species to whole genera.</title>
        <authorList>
            <person name="Goeker M."/>
        </authorList>
    </citation>
    <scope>NUCLEOTIDE SEQUENCE [LARGE SCALE GENOMIC DNA]</scope>
    <source>
        <strain evidence="2 3">DSM 44889</strain>
    </source>
</reference>
<dbReference type="EMBL" id="QGDQ01000021">
    <property type="protein sequence ID" value="PWJ51154.1"/>
    <property type="molecule type" value="Genomic_DNA"/>
</dbReference>
<dbReference type="PROSITE" id="PS51186">
    <property type="entry name" value="GNAT"/>
    <property type="match status" value="1"/>
</dbReference>
<evidence type="ECO:0000313" key="3">
    <source>
        <dbReference type="Proteomes" id="UP000245469"/>
    </source>
</evidence>
<gene>
    <name evidence="2" type="ORF">BXY45_12131</name>
</gene>
<dbReference type="PANTHER" id="PTHR43415">
    <property type="entry name" value="SPERMIDINE N(1)-ACETYLTRANSFERASE"/>
    <property type="match status" value="1"/>
</dbReference>
<name>A0A316A367_9ACTN</name>
<dbReference type="SUPFAM" id="SSF55729">
    <property type="entry name" value="Acyl-CoA N-acyltransferases (Nat)"/>
    <property type="match status" value="1"/>
</dbReference>
<dbReference type="InterPro" id="IPR000182">
    <property type="entry name" value="GNAT_dom"/>
</dbReference>
<dbReference type="Pfam" id="PF13302">
    <property type="entry name" value="Acetyltransf_3"/>
    <property type="match status" value="1"/>
</dbReference>
<sequence>MDDLTSTDGARSYAAGLLVGELVQLRPLADGDLPLLDAWWQRSEDKALQAAVVVPRPAGSATEQFRSWSANDGRTADVGFSVVERATDELAGHVTLWGATWWDRSAELAIILGPDHQGRGLGPDAVAVLLRYAFDELGLHRVALKVWAYNDRALAAYRRAGFTEEGRLREVAFHAGTWHDHVIMSVLEHEWRARRQASISAP</sequence>
<keyword evidence="2" id="KW-0808">Transferase</keyword>
<dbReference type="InterPro" id="IPR016181">
    <property type="entry name" value="Acyl_CoA_acyltransferase"/>
</dbReference>
<accession>A0A316A367</accession>
<dbReference type="Proteomes" id="UP000245469">
    <property type="component" value="Unassembled WGS sequence"/>
</dbReference>
<dbReference type="RefSeq" id="WP_170131554.1">
    <property type="nucleotide sequence ID" value="NZ_QGDQ01000021.1"/>
</dbReference>
<dbReference type="GO" id="GO:0016747">
    <property type="term" value="F:acyltransferase activity, transferring groups other than amino-acyl groups"/>
    <property type="evidence" value="ECO:0007669"/>
    <property type="project" value="InterPro"/>
</dbReference>
<comment type="caution">
    <text evidence="2">The sequence shown here is derived from an EMBL/GenBank/DDBJ whole genome shotgun (WGS) entry which is preliminary data.</text>
</comment>